<dbReference type="Proteomes" id="UP000285301">
    <property type="component" value="Unassembled WGS sequence"/>
</dbReference>
<sequence>MSEIQSEWKYEKRRYFILVLLGLFTATNFYQHYEFSAITNVVSKFYNISATNVNWTSLLYNIGSVIMFYPIMKCIESFGFRTTTILVTFANAIGPAIKCMSLQSNAYGILLLGQTFPAFVTIVMPSLAALFAAVWFKSEHVAFVISSNIVFLNFGSAAAFLSPSILFSGDKNNLKILRGLSLISVVLVLITSAIFVLSVVVVREKPQSPPSVAQWVREKQKSNKSWSELFANKNFILLTIIFSMILALSQTLSVILNQSILAQFPNGNRIVTIAGILSLIPAMFSSPLMGFICKKCKKYKMMLIVSSFLVTISMSFYTLFVYLKSELMIYTFIFLTGFFYSGVYVLAMDFIVEVTYPYSEGITINTATLIACLPAILLLPLTSSLITKYGSTAGNFALLASSALNFLISFFVDEDLRRMKANLECIPLL</sequence>
<feature type="transmembrane region" description="Helical" evidence="5">
    <location>
        <begin position="303"/>
        <end position="323"/>
    </location>
</feature>
<name>A0A3S3NRE0_9ACAR</name>
<dbReference type="GO" id="GO:0015232">
    <property type="term" value="F:heme transmembrane transporter activity"/>
    <property type="evidence" value="ECO:0007669"/>
    <property type="project" value="TreeGrafter"/>
</dbReference>
<evidence type="ECO:0000313" key="6">
    <source>
        <dbReference type="EMBL" id="RWS07812.1"/>
    </source>
</evidence>
<proteinExistence type="predicted"/>
<keyword evidence="6" id="KW-0675">Receptor</keyword>
<keyword evidence="3 5" id="KW-1133">Transmembrane helix</keyword>
<dbReference type="OrthoDB" id="422206at2759"/>
<dbReference type="InterPro" id="IPR049680">
    <property type="entry name" value="FLVCR1-2_SLC49-like"/>
</dbReference>
<comment type="caution">
    <text evidence="6">The sequence shown here is derived from an EMBL/GenBank/DDBJ whole genome shotgun (WGS) entry which is preliminary data.</text>
</comment>
<feature type="transmembrane region" description="Helical" evidence="5">
    <location>
        <begin position="329"/>
        <end position="352"/>
    </location>
</feature>
<gene>
    <name evidence="6" type="ORF">B4U79_19041</name>
</gene>
<dbReference type="GO" id="GO:0020037">
    <property type="term" value="F:heme binding"/>
    <property type="evidence" value="ECO:0007669"/>
    <property type="project" value="TreeGrafter"/>
</dbReference>
<dbReference type="EMBL" id="NCKU01003291">
    <property type="protein sequence ID" value="RWS07812.1"/>
    <property type="molecule type" value="Genomic_DNA"/>
</dbReference>
<evidence type="ECO:0000313" key="7">
    <source>
        <dbReference type="Proteomes" id="UP000285301"/>
    </source>
</evidence>
<evidence type="ECO:0000256" key="3">
    <source>
        <dbReference type="ARBA" id="ARBA00022989"/>
    </source>
</evidence>
<dbReference type="PANTHER" id="PTHR10924">
    <property type="entry name" value="MAJOR FACILITATOR SUPERFAMILY PROTEIN-RELATED"/>
    <property type="match status" value="1"/>
</dbReference>
<organism evidence="6 7">
    <name type="scientific">Dinothrombium tinctorium</name>
    <dbReference type="NCBI Taxonomy" id="1965070"/>
    <lineage>
        <taxon>Eukaryota</taxon>
        <taxon>Metazoa</taxon>
        <taxon>Ecdysozoa</taxon>
        <taxon>Arthropoda</taxon>
        <taxon>Chelicerata</taxon>
        <taxon>Arachnida</taxon>
        <taxon>Acari</taxon>
        <taxon>Acariformes</taxon>
        <taxon>Trombidiformes</taxon>
        <taxon>Prostigmata</taxon>
        <taxon>Anystina</taxon>
        <taxon>Parasitengona</taxon>
        <taxon>Trombidioidea</taxon>
        <taxon>Trombidiidae</taxon>
        <taxon>Dinothrombium</taxon>
    </lineage>
</organism>
<feature type="transmembrane region" description="Helical" evidence="5">
    <location>
        <begin position="235"/>
        <end position="258"/>
    </location>
</feature>
<dbReference type="Gene3D" id="1.20.1250.20">
    <property type="entry name" value="MFS general substrate transporter like domains"/>
    <property type="match status" value="2"/>
</dbReference>
<feature type="transmembrane region" description="Helical" evidence="5">
    <location>
        <begin position="141"/>
        <end position="161"/>
    </location>
</feature>
<comment type="subcellular location">
    <subcellularLocation>
        <location evidence="1">Membrane</location>
        <topology evidence="1">Multi-pass membrane protein</topology>
    </subcellularLocation>
</comment>
<dbReference type="GO" id="GO:0016020">
    <property type="term" value="C:membrane"/>
    <property type="evidence" value="ECO:0007669"/>
    <property type="project" value="UniProtKB-SubCell"/>
</dbReference>
<dbReference type="InterPro" id="IPR036259">
    <property type="entry name" value="MFS_trans_sf"/>
</dbReference>
<feature type="transmembrane region" description="Helical" evidence="5">
    <location>
        <begin position="53"/>
        <end position="71"/>
    </location>
</feature>
<keyword evidence="7" id="KW-1185">Reference proteome</keyword>
<protein>
    <submittedName>
        <fullName evidence="6">Feline leukemia virus subgroup C receptor-related protein 2-like protein</fullName>
    </submittedName>
</protein>
<evidence type="ECO:0000256" key="1">
    <source>
        <dbReference type="ARBA" id="ARBA00004141"/>
    </source>
</evidence>
<dbReference type="PANTHER" id="PTHR10924:SF4">
    <property type="entry name" value="GH15861P"/>
    <property type="match status" value="1"/>
</dbReference>
<accession>A0A3S3NRE0</accession>
<evidence type="ECO:0000256" key="4">
    <source>
        <dbReference type="ARBA" id="ARBA00023136"/>
    </source>
</evidence>
<feature type="transmembrane region" description="Helical" evidence="5">
    <location>
        <begin position="78"/>
        <end position="97"/>
    </location>
</feature>
<dbReference type="InterPro" id="IPR011701">
    <property type="entry name" value="MFS"/>
</dbReference>
<feature type="transmembrane region" description="Helical" evidence="5">
    <location>
        <begin position="270"/>
        <end position="291"/>
    </location>
</feature>
<dbReference type="GO" id="GO:0097037">
    <property type="term" value="P:heme export"/>
    <property type="evidence" value="ECO:0007669"/>
    <property type="project" value="TreeGrafter"/>
</dbReference>
<dbReference type="AlphaFoldDB" id="A0A3S3NRE0"/>
<feature type="transmembrane region" description="Helical" evidence="5">
    <location>
        <begin position="15"/>
        <end position="33"/>
    </location>
</feature>
<feature type="transmembrane region" description="Helical" evidence="5">
    <location>
        <begin position="392"/>
        <end position="412"/>
    </location>
</feature>
<dbReference type="SUPFAM" id="SSF103473">
    <property type="entry name" value="MFS general substrate transporter"/>
    <property type="match status" value="1"/>
</dbReference>
<keyword evidence="2 5" id="KW-0812">Transmembrane</keyword>
<dbReference type="Pfam" id="PF07690">
    <property type="entry name" value="MFS_1"/>
    <property type="match status" value="1"/>
</dbReference>
<evidence type="ECO:0000256" key="5">
    <source>
        <dbReference type="SAM" id="Phobius"/>
    </source>
</evidence>
<reference evidence="6 7" key="1">
    <citation type="journal article" date="2018" name="Gigascience">
        <title>Genomes of trombidid mites reveal novel predicted allergens and laterally-transferred genes associated with secondary metabolism.</title>
        <authorList>
            <person name="Dong X."/>
            <person name="Chaisiri K."/>
            <person name="Xia D."/>
            <person name="Armstrong S.D."/>
            <person name="Fang Y."/>
            <person name="Donnelly M.J."/>
            <person name="Kadowaki T."/>
            <person name="McGarry J.W."/>
            <person name="Darby A.C."/>
            <person name="Makepeace B.L."/>
        </authorList>
    </citation>
    <scope>NUCLEOTIDE SEQUENCE [LARGE SCALE GENOMIC DNA]</scope>
    <source>
        <strain evidence="6">UoL-WK</strain>
    </source>
</reference>
<keyword evidence="4 5" id="KW-0472">Membrane</keyword>
<evidence type="ECO:0000256" key="2">
    <source>
        <dbReference type="ARBA" id="ARBA00022692"/>
    </source>
</evidence>
<feature type="transmembrane region" description="Helical" evidence="5">
    <location>
        <begin position="109"/>
        <end position="134"/>
    </location>
</feature>
<feature type="transmembrane region" description="Helical" evidence="5">
    <location>
        <begin position="364"/>
        <end position="386"/>
    </location>
</feature>
<feature type="transmembrane region" description="Helical" evidence="5">
    <location>
        <begin position="181"/>
        <end position="202"/>
    </location>
</feature>